<dbReference type="InterPro" id="IPR020084">
    <property type="entry name" value="NUDIX_hydrolase_CS"/>
</dbReference>
<keyword evidence="2" id="KW-0378">Hydrolase</keyword>
<comment type="cofactor">
    <cofactor evidence="1">
        <name>Mg(2+)</name>
        <dbReference type="ChEBI" id="CHEBI:18420"/>
    </cofactor>
</comment>
<feature type="domain" description="Nudix hydrolase" evidence="3">
    <location>
        <begin position="3"/>
        <end position="137"/>
    </location>
</feature>
<dbReference type="EMBL" id="CP017921">
    <property type="protein sequence ID" value="APH39724.1"/>
    <property type="molecule type" value="Genomic_DNA"/>
</dbReference>
<dbReference type="RefSeq" id="WP_072562140.1">
    <property type="nucleotide sequence ID" value="NZ_CP017921.1"/>
</dbReference>
<dbReference type="InterPro" id="IPR000086">
    <property type="entry name" value="NUDIX_hydrolase_dom"/>
</dbReference>
<evidence type="ECO:0000256" key="1">
    <source>
        <dbReference type="ARBA" id="ARBA00001946"/>
    </source>
</evidence>
<dbReference type="Gene3D" id="3.90.79.10">
    <property type="entry name" value="Nucleoside Triphosphate Pyrophosphohydrolase"/>
    <property type="match status" value="1"/>
</dbReference>
<dbReference type="Proteomes" id="UP000186879">
    <property type="component" value="Chromosome"/>
</dbReference>
<evidence type="ECO:0000313" key="6">
    <source>
        <dbReference type="EMBL" id="SDW37513.1"/>
    </source>
</evidence>
<dbReference type="EMBL" id="RJJG01000004">
    <property type="protein sequence ID" value="RNI08938.1"/>
    <property type="molecule type" value="Genomic_DNA"/>
</dbReference>
<evidence type="ECO:0000313" key="9">
    <source>
        <dbReference type="Proteomes" id="UP000267921"/>
    </source>
</evidence>
<dbReference type="PROSITE" id="PS51462">
    <property type="entry name" value="NUDIX"/>
    <property type="match status" value="1"/>
</dbReference>
<dbReference type="PROSITE" id="PS00893">
    <property type="entry name" value="NUDIX_BOX"/>
    <property type="match status" value="1"/>
</dbReference>
<accession>A0A1L3Q4B7</accession>
<protein>
    <submittedName>
        <fullName evidence="6">ADP-ribose pyrophosphatase YjhB, NUDIX family</fullName>
    </submittedName>
    <submittedName>
        <fullName evidence="5">NUDIX domain-containing protein</fullName>
    </submittedName>
</protein>
<reference evidence="6 8" key="2">
    <citation type="submission" date="2016-10" db="EMBL/GenBank/DDBJ databases">
        <authorList>
            <person name="de Groot N.N."/>
        </authorList>
    </citation>
    <scope>NUCLEOTIDE SEQUENCE [LARGE SCALE GENOMIC DNA]</scope>
    <source>
        <strain evidence="6 8">Z-7982</strain>
    </source>
</reference>
<dbReference type="PANTHER" id="PTHR43046:SF14">
    <property type="entry name" value="MUTT_NUDIX FAMILY PROTEIN"/>
    <property type="match status" value="1"/>
</dbReference>
<evidence type="ECO:0000313" key="4">
    <source>
        <dbReference type="EMBL" id="APH39724.1"/>
    </source>
</evidence>
<keyword evidence="7" id="KW-1185">Reference proteome</keyword>
<dbReference type="Proteomes" id="UP000267921">
    <property type="component" value="Unassembled WGS sequence"/>
</dbReference>
<sequence length="137" mass="15775">MDIYRRRRGAAIVDTNGGIIVVSRGGEWFTLPGGKAKNRESRSQAAMRELKEETDLNAHDAKFLFKHLGGVHKSGKGYYFQNHNKVFLVEAKGKPRPKNEINYVDYYTPDSDVQISSTTQGMLKKYYEFKRSKWDTH</sequence>
<reference evidence="4 7" key="1">
    <citation type="submission" date="2016-10" db="EMBL/GenBank/DDBJ databases">
        <title>Methanohalophilus halophilus.</title>
        <authorList>
            <person name="L'haridon S."/>
        </authorList>
    </citation>
    <scope>NUCLEOTIDE SEQUENCE [LARGE SCALE GENOMIC DNA]</scope>
    <source>
        <strain evidence="4 7">Z-7982</strain>
    </source>
</reference>
<dbReference type="STRING" id="2177.BHR79_09690"/>
<evidence type="ECO:0000256" key="2">
    <source>
        <dbReference type="ARBA" id="ARBA00022801"/>
    </source>
</evidence>
<organism evidence="4 7">
    <name type="scientific">Methanohalophilus halophilus</name>
    <dbReference type="NCBI Taxonomy" id="2177"/>
    <lineage>
        <taxon>Archaea</taxon>
        <taxon>Methanobacteriati</taxon>
        <taxon>Methanobacteriota</taxon>
        <taxon>Stenosarchaea group</taxon>
        <taxon>Methanomicrobia</taxon>
        <taxon>Methanosarcinales</taxon>
        <taxon>Methanosarcinaceae</taxon>
        <taxon>Methanohalophilus</taxon>
    </lineage>
</organism>
<reference evidence="5 9" key="3">
    <citation type="submission" date="2018-10" db="EMBL/GenBank/DDBJ databases">
        <title>Cultivation of a novel Methanohalophilus strain from Kebrit Deep of the Red Sea and a genomic comparison of members of the genus Methanohalophilus.</title>
        <authorList>
            <person name="Guan Y."/>
            <person name="Ngugi D.K."/>
            <person name="Stingl U."/>
        </authorList>
    </citation>
    <scope>NUCLEOTIDE SEQUENCE [LARGE SCALE GENOMIC DNA]</scope>
    <source>
        <strain evidence="5 9">DSM 3094</strain>
    </source>
</reference>
<dbReference type="SUPFAM" id="SSF55811">
    <property type="entry name" value="Nudix"/>
    <property type="match status" value="1"/>
</dbReference>
<dbReference type="OrthoDB" id="40462at2157"/>
<dbReference type="GeneID" id="30584044"/>
<name>A0A1L3Q4B7_9EURY</name>
<proteinExistence type="predicted"/>
<evidence type="ECO:0000313" key="8">
    <source>
        <dbReference type="Proteomes" id="UP000198669"/>
    </source>
</evidence>
<evidence type="ECO:0000259" key="3">
    <source>
        <dbReference type="PROSITE" id="PS51462"/>
    </source>
</evidence>
<dbReference type="AlphaFoldDB" id="A0A1L3Q4B7"/>
<dbReference type="PANTHER" id="PTHR43046">
    <property type="entry name" value="GDP-MANNOSE MANNOSYL HYDROLASE"/>
    <property type="match status" value="1"/>
</dbReference>
<dbReference type="EMBL" id="FNMU01000002">
    <property type="protein sequence ID" value="SDW37513.1"/>
    <property type="molecule type" value="Genomic_DNA"/>
</dbReference>
<dbReference type="GO" id="GO:0016787">
    <property type="term" value="F:hydrolase activity"/>
    <property type="evidence" value="ECO:0007669"/>
    <property type="project" value="UniProtKB-KW"/>
</dbReference>
<evidence type="ECO:0000313" key="5">
    <source>
        <dbReference type="EMBL" id="RNI08938.1"/>
    </source>
</evidence>
<dbReference type="InterPro" id="IPR015797">
    <property type="entry name" value="NUDIX_hydrolase-like_dom_sf"/>
</dbReference>
<dbReference type="Pfam" id="PF00293">
    <property type="entry name" value="NUDIX"/>
    <property type="match status" value="1"/>
</dbReference>
<evidence type="ECO:0000313" key="7">
    <source>
        <dbReference type="Proteomes" id="UP000186879"/>
    </source>
</evidence>
<dbReference type="KEGG" id="mhaz:BHR79_09690"/>
<gene>
    <name evidence="4" type="ORF">BHR79_09690</name>
    <name evidence="5" type="ORF">EFE40_05570</name>
    <name evidence="6" type="ORF">SAMN04515625_0857</name>
</gene>
<dbReference type="Proteomes" id="UP000198669">
    <property type="component" value="Unassembled WGS sequence"/>
</dbReference>